<evidence type="ECO:0000313" key="1">
    <source>
        <dbReference type="EMBL" id="SVE07470.1"/>
    </source>
</evidence>
<protein>
    <submittedName>
        <fullName evidence="1">Uncharacterized protein</fullName>
    </submittedName>
</protein>
<gene>
    <name evidence="1" type="ORF">METZ01_LOCUS460324</name>
</gene>
<organism evidence="1">
    <name type="scientific">marine metagenome</name>
    <dbReference type="NCBI Taxonomy" id="408172"/>
    <lineage>
        <taxon>unclassified sequences</taxon>
        <taxon>metagenomes</taxon>
        <taxon>ecological metagenomes</taxon>
    </lineage>
</organism>
<dbReference type="EMBL" id="UINC01192360">
    <property type="protein sequence ID" value="SVE07470.1"/>
    <property type="molecule type" value="Genomic_DNA"/>
</dbReference>
<feature type="non-terminal residue" evidence="1">
    <location>
        <position position="1"/>
    </location>
</feature>
<reference evidence="1" key="1">
    <citation type="submission" date="2018-05" db="EMBL/GenBank/DDBJ databases">
        <authorList>
            <person name="Lanie J.A."/>
            <person name="Ng W.-L."/>
            <person name="Kazmierczak K.M."/>
            <person name="Andrzejewski T.M."/>
            <person name="Davidsen T.M."/>
            <person name="Wayne K.J."/>
            <person name="Tettelin H."/>
            <person name="Glass J.I."/>
            <person name="Rusch D."/>
            <person name="Podicherti R."/>
            <person name="Tsui H.-C.T."/>
            <person name="Winkler M.E."/>
        </authorList>
    </citation>
    <scope>NUCLEOTIDE SEQUENCE</scope>
</reference>
<dbReference type="AlphaFoldDB" id="A0A383AIU3"/>
<name>A0A383AIU3_9ZZZZ</name>
<accession>A0A383AIU3</accession>
<sequence>PHPDASFWAEERIDAVVALYQLTKDGEALLRSLDF</sequence>
<proteinExistence type="predicted"/>